<evidence type="ECO:0000256" key="5">
    <source>
        <dbReference type="SAM" id="MobiDB-lite"/>
    </source>
</evidence>
<feature type="compositionally biased region" description="Basic residues" evidence="5">
    <location>
        <begin position="11"/>
        <end position="21"/>
    </location>
</feature>
<dbReference type="GO" id="GO:0005737">
    <property type="term" value="C:cytoplasm"/>
    <property type="evidence" value="ECO:0007669"/>
    <property type="project" value="UniProtKB-SubCell"/>
</dbReference>
<evidence type="ECO:0000259" key="7">
    <source>
        <dbReference type="PROSITE" id="PS51072"/>
    </source>
</evidence>
<feature type="region of interest" description="Disordered" evidence="5">
    <location>
        <begin position="680"/>
        <end position="763"/>
    </location>
</feature>
<feature type="compositionally biased region" description="Pro residues" evidence="5">
    <location>
        <begin position="540"/>
        <end position="558"/>
    </location>
</feature>
<feature type="domain" description="MHD" evidence="7">
    <location>
        <begin position="1464"/>
        <end position="1783"/>
    </location>
</feature>
<feature type="compositionally biased region" description="Basic and acidic residues" evidence="5">
    <location>
        <begin position="612"/>
        <end position="633"/>
    </location>
</feature>
<feature type="compositionally biased region" description="Low complexity" evidence="5">
    <location>
        <begin position="1184"/>
        <end position="1203"/>
    </location>
</feature>
<name>A0AAV2TKN2_CALDB</name>
<evidence type="ECO:0000256" key="2">
    <source>
        <dbReference type="ARBA" id="ARBA00005579"/>
    </source>
</evidence>
<dbReference type="PROSITE" id="PS51070">
    <property type="entry name" value="SHD"/>
    <property type="match status" value="1"/>
</dbReference>
<keyword evidence="4" id="KW-0254">Endocytosis</keyword>
<feature type="region of interest" description="Disordered" evidence="5">
    <location>
        <begin position="1060"/>
        <end position="1227"/>
    </location>
</feature>
<evidence type="ECO:0000313" key="8">
    <source>
        <dbReference type="EMBL" id="CAL5137305.1"/>
    </source>
</evidence>
<feature type="region of interest" description="Disordered" evidence="5">
    <location>
        <begin position="1"/>
        <end position="321"/>
    </location>
</feature>
<sequence>MSSRFNPVALLKRRRSKSKSKNRNDATVESESIKTDTETPDVSSHIKPKVISKPARPGGSDSTPSSPLVRFKVFSGLRRPRSPERHSKRSTLPAVRATSVPPQVADDNATAEVPFKVPKSGPKREESPPESPAPLAQGECFELTDASDFENEDGQGKKKKRSVENTLSAHSDIIGAAATNGTPIVTDNGQGTEPQEETADTEEHSIKSEGTEKSDDEDMWASDSGRKTPTMDEYDDSSVPKLPAEYETDYPVCENSESTLSAPQTPLEEEWMDRGLEDESTASGSDKLKPQFSLCSEEEEEADEDKKISGTEDPELNATKPEYTEIGANLQSVPEEEIEQPQEKIYETSLEEVQAVPIKEPESEDVGEDTGYSGEAEMISQEAEGAEKLVEIVSSQTDGDIPEATAIESLRSTGESQPLGPDGKIIAEDVDHPARMDETEEQRAEEEVYIEPQFEVVPDPKQDPFYAAELAASEAPVSSHALVAPSIIVTSASSGSLQHCVEAEPIEPPTRPPPPVPPPPADLPPSRPPPPTSADGAPARPSPPPSSKSGPPPRPQSRPPGEESTPQRKKKKLFGVVDLGPLPSDPDPAFHLKKHLDKSIVPNPRKAIQRIIRGETKAERRQRKEQEELDRLLKGGSSQQSKSDQTLSKDWREFQELTARVNDTVKQSITKVQAAEADFVELESELNQPSGKESKSKEKDEPAEDWANFESAFAPKPAQPVDDPNYNPWEETKPEQSHEDTQFGIILDLNSDGGDNQRPKDRPVQEFSNVDLFDLIPHESATKILSAELEIPKPEEESEEKLKQEITEDIDTFLGIDQTKEIDAHPIISDPLKLLEQLKQKPEGDFFADFGMEEPVVETKHSQPVVITSAVDDDSFVEVKQETTAESTPEILDVPDEDSFVEVRKESVGEVVDTIPTFLENAPGQPQISGEQADTVQSETTLGNGQPDWKVSAPTHDNLTWIEPQQTAVKPTGGRLTEENPFGDDNFGIYPAEGQDGGARRVTEELKAVIRPRGKPIRQETLSGNNPFRRRSDDESSSDELTRAAAGIDLLGLTKNIHKHHDSFESSSSSLAEEGEKDEKVASSEEGREPTAKTFDPLQTIYPDSDTESVVSGGYKPPKSEPAISVTIRDKPTDATTKVEAHTSKKTPVIQAPPKPTSPQPKSSPSPPKSTPLPAKPEVPPGFSSPEAPAAVTASPPATSAVVDELLIDVPQEEPPSQNTTNKPELPTGWVAFDAGDFNEPAEKPFVASDKAFEVEEPLVSTIVESREPEPPRPDTPDPELDKPFHSPVSDNTYYRLWLRYPEKKTRVKQLSKYTTDRYWREIAITFTEEHGRKVVNLHEVDKEADKVNPQPYRTVRIEPYMQLSREKLQQYDKFGKVHVFKLNHVSYREMVGIRPEKFSIKNIQNLVTHKPKQNIAVDHIPVYTEILKFGSLDLERIRTLMPVFEDALMKIPAHKDTTLVYNREEVCCYVTDEYIAEVSSNGVIKEQKARTRIQCTAFVNGGPYVILGLNDKWRYGREVVRRSDILPVMHDEWISIRNPEFHSCVEMEEYEKDHMLKFHPLDGCKFELLRFRVSLIGHRELPLQVKIIYSIDGRRVSMRCELLVPGFFSASHRSGAVPCENVEIHIPVPEEWIYHFRVEKHHKYGSVHSTLRKPGRIKGLERITQMAQSLLPPSILEASIGLAKYEHLYKAVVWRIPRIPDKGEASLRPHLLTCKLILAPHDSVPEWETLVPASEVEYTMPSSTVSGATVRSISVETTGVAEKFVKYLSKYRYTVDIDYQLGTRKEPLPKSMLDETPGDYAETGNVQAGPVIVAEPLVEAEEGGDRATSEEPGDQVADLLGLDEEIVITEPAPPKAAKIETPQSKPDASAELS</sequence>
<comment type="subcellular location">
    <subcellularLocation>
        <location evidence="1">Cytoplasm</location>
    </subcellularLocation>
</comment>
<evidence type="ECO:0000256" key="1">
    <source>
        <dbReference type="ARBA" id="ARBA00004496"/>
    </source>
</evidence>
<feature type="compositionally biased region" description="Low complexity" evidence="5">
    <location>
        <begin position="634"/>
        <end position="643"/>
    </location>
</feature>
<feature type="region of interest" description="Disordered" evidence="5">
    <location>
        <begin position="1008"/>
        <end position="1041"/>
    </location>
</feature>
<evidence type="ECO:0000256" key="3">
    <source>
        <dbReference type="ARBA" id="ARBA00022490"/>
    </source>
</evidence>
<dbReference type="InterPro" id="IPR036168">
    <property type="entry name" value="AP2_Mu_C_sf"/>
</dbReference>
<accession>A0AAV2TKN2</accession>
<feature type="compositionally biased region" description="Basic and acidic residues" evidence="5">
    <location>
        <begin position="201"/>
        <end position="213"/>
    </location>
</feature>
<evidence type="ECO:0000313" key="9">
    <source>
        <dbReference type="Proteomes" id="UP001497525"/>
    </source>
</evidence>
<feature type="compositionally biased region" description="Polar residues" evidence="5">
    <location>
        <begin position="1862"/>
        <end position="1874"/>
    </location>
</feature>
<organism evidence="8 9">
    <name type="scientific">Calicophoron daubneyi</name>
    <name type="common">Rumen fluke</name>
    <name type="synonym">Paramphistomum daubneyi</name>
    <dbReference type="NCBI Taxonomy" id="300641"/>
    <lineage>
        <taxon>Eukaryota</taxon>
        <taxon>Metazoa</taxon>
        <taxon>Spiralia</taxon>
        <taxon>Lophotrochozoa</taxon>
        <taxon>Platyhelminthes</taxon>
        <taxon>Trematoda</taxon>
        <taxon>Digenea</taxon>
        <taxon>Plagiorchiida</taxon>
        <taxon>Pronocephalata</taxon>
        <taxon>Paramphistomoidea</taxon>
        <taxon>Paramphistomidae</taxon>
        <taxon>Calicophoron</taxon>
    </lineage>
</organism>
<feature type="compositionally biased region" description="Polar residues" evidence="5">
    <location>
        <begin position="255"/>
        <end position="264"/>
    </location>
</feature>
<feature type="region of interest" description="Disordered" evidence="5">
    <location>
        <begin position="1262"/>
        <end position="1286"/>
    </location>
</feature>
<dbReference type="EMBL" id="CAXLJL010000379">
    <property type="protein sequence ID" value="CAL5137305.1"/>
    <property type="molecule type" value="Genomic_DNA"/>
</dbReference>
<evidence type="ECO:0000256" key="4">
    <source>
        <dbReference type="ARBA" id="ARBA00022583"/>
    </source>
</evidence>
<feature type="domain" description="SHD" evidence="6">
    <location>
        <begin position="1294"/>
        <end position="1460"/>
    </location>
</feature>
<feature type="region of interest" description="Disordered" evidence="5">
    <location>
        <begin position="410"/>
        <end position="446"/>
    </location>
</feature>
<proteinExistence type="inferred from homology"/>
<dbReference type="InterPro" id="IPR012320">
    <property type="entry name" value="SHD_dom"/>
</dbReference>
<feature type="region of interest" description="Disordered" evidence="5">
    <location>
        <begin position="1851"/>
        <end position="1874"/>
    </location>
</feature>
<feature type="compositionally biased region" description="Pro residues" evidence="5">
    <location>
        <begin position="1151"/>
        <end position="1180"/>
    </location>
</feature>
<feature type="compositionally biased region" description="Pro residues" evidence="5">
    <location>
        <begin position="506"/>
        <end position="532"/>
    </location>
</feature>
<comment type="caution">
    <text evidence="8">The sequence shown here is derived from an EMBL/GenBank/DDBJ whole genome shotgun (WGS) entry which is preliminary data.</text>
</comment>
<dbReference type="Proteomes" id="UP001497525">
    <property type="component" value="Unassembled WGS sequence"/>
</dbReference>
<dbReference type="InterPro" id="IPR028565">
    <property type="entry name" value="MHD"/>
</dbReference>
<gene>
    <name evidence="8" type="ORF">CDAUBV1_LOCUS11632</name>
</gene>
<feature type="compositionally biased region" description="Basic and acidic residues" evidence="5">
    <location>
        <begin position="730"/>
        <end position="741"/>
    </location>
</feature>
<reference evidence="8" key="1">
    <citation type="submission" date="2024-06" db="EMBL/GenBank/DDBJ databases">
        <authorList>
            <person name="Liu X."/>
            <person name="Lenzi L."/>
            <person name="Haldenby T S."/>
            <person name="Uol C."/>
        </authorList>
    </citation>
    <scope>NUCLEOTIDE SEQUENCE</scope>
</reference>
<dbReference type="SUPFAM" id="SSF49447">
    <property type="entry name" value="Second domain of Mu2 adaptin subunit (ap50) of ap2 adaptor"/>
    <property type="match status" value="1"/>
</dbReference>
<comment type="similarity">
    <text evidence="2">Belongs to the Stoned B family.</text>
</comment>
<dbReference type="Pfam" id="PF00928">
    <property type="entry name" value="Adap_comp_sub"/>
    <property type="match status" value="1"/>
</dbReference>
<feature type="region of interest" description="Disordered" evidence="5">
    <location>
        <begin position="353"/>
        <end position="372"/>
    </location>
</feature>
<feature type="region of interest" description="Disordered" evidence="5">
    <location>
        <begin position="493"/>
        <end position="649"/>
    </location>
</feature>
<dbReference type="PROSITE" id="PS51072">
    <property type="entry name" value="MHD"/>
    <property type="match status" value="1"/>
</dbReference>
<feature type="compositionally biased region" description="Basic and acidic residues" evidence="5">
    <location>
        <begin position="22"/>
        <end position="37"/>
    </location>
</feature>
<dbReference type="GO" id="GO:0006897">
    <property type="term" value="P:endocytosis"/>
    <property type="evidence" value="ECO:0007669"/>
    <property type="project" value="UniProtKB-KW"/>
</dbReference>
<dbReference type="Gene3D" id="2.60.40.1170">
    <property type="entry name" value="Mu homology domain, subdomain B"/>
    <property type="match status" value="1"/>
</dbReference>
<feature type="compositionally biased region" description="Polar residues" evidence="5">
    <location>
        <begin position="179"/>
        <end position="193"/>
    </location>
</feature>
<dbReference type="PANTHER" id="PTHR10529">
    <property type="entry name" value="AP COMPLEX SUBUNIT MU"/>
    <property type="match status" value="1"/>
</dbReference>
<dbReference type="InterPro" id="IPR050431">
    <property type="entry name" value="Adaptor_comp_med_subunit"/>
</dbReference>
<feature type="compositionally biased region" description="Basic and acidic residues" evidence="5">
    <location>
        <begin position="1128"/>
        <end position="1143"/>
    </location>
</feature>
<evidence type="ECO:0000259" key="6">
    <source>
        <dbReference type="PROSITE" id="PS51070"/>
    </source>
</evidence>
<feature type="compositionally biased region" description="Basic and acidic residues" evidence="5">
    <location>
        <begin position="1265"/>
        <end position="1285"/>
    </location>
</feature>
<protein>
    <submittedName>
        <fullName evidence="8">Uncharacterized protein</fullName>
    </submittedName>
</protein>
<keyword evidence="3" id="KW-0963">Cytoplasm</keyword>
<feature type="compositionally biased region" description="Basic and acidic residues" evidence="5">
    <location>
        <begin position="425"/>
        <end position="446"/>
    </location>
</feature>
<feature type="compositionally biased region" description="Basic and acidic residues" evidence="5">
    <location>
        <begin position="1077"/>
        <end position="1091"/>
    </location>
</feature>